<proteinExistence type="predicted"/>
<dbReference type="Proteomes" id="UP000327013">
    <property type="component" value="Unassembled WGS sequence"/>
</dbReference>
<dbReference type="AlphaFoldDB" id="A0A5N6L141"/>
<protein>
    <recommendedName>
        <fullName evidence="3">F-box domain-containing protein</fullName>
    </recommendedName>
</protein>
<sequence length="466" mass="52916">MEILHCIAEGLVKADLVSLCLVSQRFRYALLLRIYQQIEFQWEHDERAQSDAVQLSLVLLFRTVLSCPDLCLYVKSFKCYGTRPKLNWNDYDARQKYIPPPMSPPIWPSSTASIQFPNSDQHAEAITIVDSLPLGSTEEAQRWREDFVRGELELIIALLLLRLPKLESLHIGHDFFRTAFVDLALQCKADNGDAQSLRSICISADFRPRSARGYHNFTCFLPLVAIHSLESASLSLPAISMGHMAATPPSYLTSLHLQCSSLSETVLGLLLAQTPFLEDLRYDRFVEAREMPDDKPSRFLISHLSASLSHVRSSLRHLFVAYGSFSDDGDYTMLEWVDLADQVLEPLLSFDKLETVHAPYMLIFGWDGNPNKFRRINSILPPNVRSLTLNSDLTEFWSCEWEPEDLGYALELSVSFFANHRINGITSSVVVVEDCYVSHALNKAKGLFEAAGIQFELERRIRNVHD</sequence>
<comment type="caution">
    <text evidence="1">The sequence shown here is derived from an EMBL/GenBank/DDBJ whole genome shotgun (WGS) entry which is preliminary data.</text>
</comment>
<dbReference type="EMBL" id="VIBQ01000056">
    <property type="protein sequence ID" value="KAB8527772.1"/>
    <property type="molecule type" value="Genomic_DNA"/>
</dbReference>
<gene>
    <name evidence="1" type="ORF">FH972_025425</name>
</gene>
<organism evidence="1 2">
    <name type="scientific">Carpinus fangiana</name>
    <dbReference type="NCBI Taxonomy" id="176857"/>
    <lineage>
        <taxon>Eukaryota</taxon>
        <taxon>Viridiplantae</taxon>
        <taxon>Streptophyta</taxon>
        <taxon>Embryophyta</taxon>
        <taxon>Tracheophyta</taxon>
        <taxon>Spermatophyta</taxon>
        <taxon>Magnoliopsida</taxon>
        <taxon>eudicotyledons</taxon>
        <taxon>Gunneridae</taxon>
        <taxon>Pentapetalae</taxon>
        <taxon>rosids</taxon>
        <taxon>fabids</taxon>
        <taxon>Fagales</taxon>
        <taxon>Betulaceae</taxon>
        <taxon>Carpinus</taxon>
    </lineage>
</organism>
<keyword evidence="2" id="KW-1185">Reference proteome</keyword>
<evidence type="ECO:0000313" key="2">
    <source>
        <dbReference type="Proteomes" id="UP000327013"/>
    </source>
</evidence>
<accession>A0A5N6L141</accession>
<name>A0A5N6L141_9ROSI</name>
<reference evidence="1 2" key="1">
    <citation type="submission" date="2019-06" db="EMBL/GenBank/DDBJ databases">
        <title>A chromosomal-level reference genome of Carpinus fangiana (Coryloideae, Betulaceae).</title>
        <authorList>
            <person name="Yang X."/>
            <person name="Wang Z."/>
            <person name="Zhang L."/>
            <person name="Hao G."/>
            <person name="Liu J."/>
            <person name="Yang Y."/>
        </authorList>
    </citation>
    <scope>NUCLEOTIDE SEQUENCE [LARGE SCALE GENOMIC DNA]</scope>
    <source>
        <strain evidence="1">Cfa_2016G</strain>
        <tissue evidence="1">Leaf</tissue>
    </source>
</reference>
<evidence type="ECO:0008006" key="3">
    <source>
        <dbReference type="Google" id="ProtNLM"/>
    </source>
</evidence>
<evidence type="ECO:0000313" key="1">
    <source>
        <dbReference type="EMBL" id="KAB8527772.1"/>
    </source>
</evidence>